<evidence type="ECO:0000313" key="1">
    <source>
        <dbReference type="EMBL" id="TFF20520.1"/>
    </source>
</evidence>
<proteinExistence type="predicted"/>
<keyword evidence="2" id="KW-1185">Reference proteome</keyword>
<accession>A0A4Y8RGD4</accession>
<evidence type="ECO:0000313" key="2">
    <source>
        <dbReference type="Proteomes" id="UP000298179"/>
    </source>
</evidence>
<dbReference type="AlphaFoldDB" id="A0A4Y8RGD4"/>
<comment type="caution">
    <text evidence="1">The sequence shown here is derived from an EMBL/GenBank/DDBJ whole genome shotgun (WGS) entry which is preliminary data.</text>
</comment>
<gene>
    <name evidence="1" type="ORF">E3C22_16555</name>
</gene>
<dbReference type="Proteomes" id="UP000298179">
    <property type="component" value="Unassembled WGS sequence"/>
</dbReference>
<reference evidence="1 2" key="1">
    <citation type="submission" date="2019-03" db="EMBL/GenBank/DDBJ databases">
        <title>Jiella endophytica sp. nov., a novel endophytic bacterium isolated from root of Ficus microcarpa Linn. f.</title>
        <authorList>
            <person name="Tuo L."/>
        </authorList>
    </citation>
    <scope>NUCLEOTIDE SEQUENCE [LARGE SCALE GENOMIC DNA]</scope>
    <source>
        <strain evidence="1 2">CBS5Q-3</strain>
    </source>
</reference>
<dbReference type="EMBL" id="SOZD01000005">
    <property type="protein sequence ID" value="TFF20520.1"/>
    <property type="molecule type" value="Genomic_DNA"/>
</dbReference>
<dbReference type="OrthoDB" id="7918174at2"/>
<protein>
    <submittedName>
        <fullName evidence="1">Uncharacterized protein</fullName>
    </submittedName>
</protein>
<dbReference type="RefSeq" id="WP_134763169.1">
    <property type="nucleotide sequence ID" value="NZ_SOZD01000005.1"/>
</dbReference>
<sequence>MARRRKLRIVDLTAEKAAVIAAHLDLVGLTEGYELQSPCRFWERKDGSWTGRFVYTHPDDPKDRIVLTSKGLRFA</sequence>
<name>A0A4Y8RGD4_9HYPH</name>
<organism evidence="1 2">
    <name type="scientific">Jiella endophytica</name>
    <dbReference type="NCBI Taxonomy" id="2558362"/>
    <lineage>
        <taxon>Bacteria</taxon>
        <taxon>Pseudomonadati</taxon>
        <taxon>Pseudomonadota</taxon>
        <taxon>Alphaproteobacteria</taxon>
        <taxon>Hyphomicrobiales</taxon>
        <taxon>Aurantimonadaceae</taxon>
        <taxon>Jiella</taxon>
    </lineage>
</organism>